<dbReference type="Pfam" id="PF13527">
    <property type="entry name" value="Acetyltransf_9"/>
    <property type="match status" value="1"/>
</dbReference>
<protein>
    <submittedName>
        <fullName evidence="2">Spore coat protein</fullName>
    </submittedName>
</protein>
<dbReference type="EMBL" id="BMRB01000001">
    <property type="protein sequence ID" value="GGS14998.1"/>
    <property type="molecule type" value="Genomic_DNA"/>
</dbReference>
<comment type="caution">
    <text evidence="2">The sequence shown here is derived from an EMBL/GenBank/DDBJ whole genome shotgun (WGS) entry which is preliminary data.</text>
</comment>
<dbReference type="InterPro" id="IPR000182">
    <property type="entry name" value="GNAT_dom"/>
</dbReference>
<dbReference type="InterPro" id="IPR036527">
    <property type="entry name" value="SCP2_sterol-bd_dom_sf"/>
</dbReference>
<dbReference type="Gene3D" id="3.30.1050.10">
    <property type="entry name" value="SCP2 sterol-binding domain"/>
    <property type="match status" value="1"/>
</dbReference>
<dbReference type="GO" id="GO:0034069">
    <property type="term" value="F:aminoglycoside N-acetyltransferase activity"/>
    <property type="evidence" value="ECO:0007669"/>
    <property type="project" value="TreeGrafter"/>
</dbReference>
<feature type="domain" description="N-acetyltransferase" evidence="1">
    <location>
        <begin position="2"/>
        <end position="138"/>
    </location>
</feature>
<proteinExistence type="predicted"/>
<dbReference type="Gene3D" id="3.40.630.30">
    <property type="match status" value="2"/>
</dbReference>
<dbReference type="InterPro" id="IPR025559">
    <property type="entry name" value="Eis_dom"/>
</dbReference>
<organism evidence="2 3">
    <name type="scientific">Actinokineospora fastidiosa</name>
    <dbReference type="NCBI Taxonomy" id="1816"/>
    <lineage>
        <taxon>Bacteria</taxon>
        <taxon>Bacillati</taxon>
        <taxon>Actinomycetota</taxon>
        <taxon>Actinomycetes</taxon>
        <taxon>Pseudonocardiales</taxon>
        <taxon>Pseudonocardiaceae</taxon>
        <taxon>Actinokineospora</taxon>
    </lineage>
</organism>
<dbReference type="GO" id="GO:0030649">
    <property type="term" value="P:aminoglycoside antibiotic catabolic process"/>
    <property type="evidence" value="ECO:0007669"/>
    <property type="project" value="TreeGrafter"/>
</dbReference>
<accession>A0A918G1V4</accession>
<evidence type="ECO:0000259" key="1">
    <source>
        <dbReference type="PROSITE" id="PS51186"/>
    </source>
</evidence>
<dbReference type="AlphaFoldDB" id="A0A918G1V4"/>
<dbReference type="SUPFAM" id="SSF55729">
    <property type="entry name" value="Acyl-CoA N-acyltransferases (Nat)"/>
    <property type="match status" value="1"/>
</dbReference>
<keyword evidence="3" id="KW-1185">Reference proteome</keyword>
<dbReference type="Pfam" id="PF13530">
    <property type="entry name" value="SCP2_2"/>
    <property type="match status" value="1"/>
</dbReference>
<name>A0A918G1V4_9PSEU</name>
<dbReference type="InterPro" id="IPR051554">
    <property type="entry name" value="Acetyltransferase_Eis"/>
</dbReference>
<evidence type="ECO:0000313" key="3">
    <source>
        <dbReference type="Proteomes" id="UP000660680"/>
    </source>
</evidence>
<dbReference type="SUPFAM" id="SSF55718">
    <property type="entry name" value="SCP-like"/>
    <property type="match status" value="1"/>
</dbReference>
<evidence type="ECO:0000313" key="2">
    <source>
        <dbReference type="EMBL" id="GGS14998.1"/>
    </source>
</evidence>
<reference evidence="2" key="1">
    <citation type="journal article" date="2014" name="Int. J. Syst. Evol. Microbiol.">
        <title>Complete genome sequence of Corynebacterium casei LMG S-19264T (=DSM 44701T), isolated from a smear-ripened cheese.</title>
        <authorList>
            <consortium name="US DOE Joint Genome Institute (JGI-PGF)"/>
            <person name="Walter F."/>
            <person name="Albersmeier A."/>
            <person name="Kalinowski J."/>
            <person name="Ruckert C."/>
        </authorList>
    </citation>
    <scope>NUCLEOTIDE SEQUENCE</scope>
    <source>
        <strain evidence="2">JCM 3276</strain>
    </source>
</reference>
<dbReference type="PROSITE" id="PS51186">
    <property type="entry name" value="GNAT"/>
    <property type="match status" value="1"/>
</dbReference>
<keyword evidence="2" id="KW-0946">Virion</keyword>
<gene>
    <name evidence="2" type="primary">sapD</name>
    <name evidence="2" type="ORF">GCM10010171_03650</name>
</gene>
<reference evidence="2" key="2">
    <citation type="submission" date="2020-09" db="EMBL/GenBank/DDBJ databases">
        <authorList>
            <person name="Sun Q."/>
            <person name="Ohkuma M."/>
        </authorList>
    </citation>
    <scope>NUCLEOTIDE SEQUENCE</scope>
    <source>
        <strain evidence="2">JCM 3276</strain>
    </source>
</reference>
<keyword evidence="2" id="KW-0167">Capsid protein</keyword>
<dbReference type="InterPro" id="IPR016181">
    <property type="entry name" value="Acyl_CoA_acyltransferase"/>
</dbReference>
<dbReference type="Proteomes" id="UP000660680">
    <property type="component" value="Unassembled WGS sequence"/>
</dbReference>
<sequence length="374" mass="39387">MVTVRPFEPGDTDAVQRMRRLAFGGGGPLGEGWSGLVAEDPTGPVGAARVWRYGQFFGGRAVPCGGVASVVVLPHVGGRGVAGELLRGLLGMMRVAGQPIAALYPSAADVYRRYGWELAGTTERLRVPTHALARLRPTRPVRPAVEADLPALHAAYLRTAARVDGMLDRSAPAFTLADVLKLDIVHVVDGQDGLSGYLTADRRDDGLVVHDLVADDAETATALLAGLTAWSTVVAEVGLRLIDPAVDLLVPRAEGPVDVHPWMLRVVDLPAAVDARGWPAAAHARPFTVDIEVDDADAPWNSGRHRLVWDGTAVRYEPGGAGAVHITARGLSAWYAGAADSATLRRAGLLTGGDASGLDRLIGAARPARMADEF</sequence>
<dbReference type="PANTHER" id="PTHR37817">
    <property type="entry name" value="N-ACETYLTRANSFERASE EIS"/>
    <property type="match status" value="1"/>
</dbReference>
<dbReference type="PANTHER" id="PTHR37817:SF1">
    <property type="entry name" value="N-ACETYLTRANSFERASE EIS"/>
    <property type="match status" value="1"/>
</dbReference>